<feature type="transmembrane region" description="Helical" evidence="5">
    <location>
        <begin position="202"/>
        <end position="222"/>
    </location>
</feature>
<feature type="transmembrane region" description="Helical" evidence="5">
    <location>
        <begin position="286"/>
        <end position="304"/>
    </location>
</feature>
<keyword evidence="7" id="KW-1185">Reference proteome</keyword>
<dbReference type="SUPFAM" id="SSF103473">
    <property type="entry name" value="MFS general substrate transporter"/>
    <property type="match status" value="1"/>
</dbReference>
<dbReference type="InterPro" id="IPR036259">
    <property type="entry name" value="MFS_trans_sf"/>
</dbReference>
<dbReference type="PANTHER" id="PTHR23502">
    <property type="entry name" value="MAJOR FACILITATOR SUPERFAMILY"/>
    <property type="match status" value="1"/>
</dbReference>
<dbReference type="Pfam" id="PF07690">
    <property type="entry name" value="MFS_1"/>
    <property type="match status" value="1"/>
</dbReference>
<reference evidence="6" key="1">
    <citation type="submission" date="2021-10" db="EMBL/GenBank/DDBJ databases">
        <title>De novo Genome Assembly of Clathrus columnatus (Basidiomycota, Fungi) Using Illumina and Nanopore Sequence Data.</title>
        <authorList>
            <person name="Ogiso-Tanaka E."/>
            <person name="Itagaki H."/>
            <person name="Hosoya T."/>
            <person name="Hosaka K."/>
        </authorList>
    </citation>
    <scope>NUCLEOTIDE SEQUENCE</scope>
    <source>
        <strain evidence="6">MO-923</strain>
    </source>
</reference>
<evidence type="ECO:0008006" key="8">
    <source>
        <dbReference type="Google" id="ProtNLM"/>
    </source>
</evidence>
<sequence>MTVIEDVGDFGVGVRDEEIVPLVPQAAQVTGSESTATSDGAVYDRFSESQKRIIFAVVLWSSLLPSGAFASGYLSIAEDLKVDVTVLNYILGSYGFSPQVLNQVSTNTPTFLLDGRRFVFLLSLPLVCAGCLIAALSVSAGQLAFARILQAIGVSSTYSTGIAVISDIYRRENRGTAIGFLNGVSEKALKHVVSFVYLRNSLIKNPILVVAPFLSGIVTSYFPWRAMHIVLVFMSFLSVILVVLYLPETSHPGTIGVCKDPILRRKGGLRLLNPFKSLKLLKIPGILFWALSITSMVDSLVATFSRKLQGGSLILVPPSILLSGLTLDYVPGSLGLGINLFGVVQSPTYAYILDILRERSAETRAISGAMDSLFSSIVSATVLPSINIIGFVWTFALLAGAGWIGSL</sequence>
<feature type="transmembrane region" description="Helical" evidence="5">
    <location>
        <begin position="53"/>
        <end position="76"/>
    </location>
</feature>
<dbReference type="InterPro" id="IPR011701">
    <property type="entry name" value="MFS"/>
</dbReference>
<dbReference type="GO" id="GO:0022857">
    <property type="term" value="F:transmembrane transporter activity"/>
    <property type="evidence" value="ECO:0007669"/>
    <property type="project" value="InterPro"/>
</dbReference>
<dbReference type="Gene3D" id="1.20.1250.20">
    <property type="entry name" value="MFS general substrate transporter like domains"/>
    <property type="match status" value="1"/>
</dbReference>
<evidence type="ECO:0000256" key="4">
    <source>
        <dbReference type="ARBA" id="ARBA00023136"/>
    </source>
</evidence>
<dbReference type="Proteomes" id="UP001050691">
    <property type="component" value="Unassembled WGS sequence"/>
</dbReference>
<dbReference type="PANTHER" id="PTHR23502:SF64">
    <property type="entry name" value="TRANSPORTER, PUTATIVE (AFU_ORTHOLOGUE AFUA_3G11760)-RELATED"/>
    <property type="match status" value="1"/>
</dbReference>
<keyword evidence="4 5" id="KW-0472">Membrane</keyword>
<evidence type="ECO:0000256" key="3">
    <source>
        <dbReference type="ARBA" id="ARBA00022989"/>
    </source>
</evidence>
<proteinExistence type="predicted"/>
<feature type="transmembrane region" description="Helical" evidence="5">
    <location>
        <begin position="145"/>
        <end position="165"/>
    </location>
</feature>
<dbReference type="AlphaFoldDB" id="A0AAV5A1Z8"/>
<evidence type="ECO:0000313" key="6">
    <source>
        <dbReference type="EMBL" id="GJJ05920.1"/>
    </source>
</evidence>
<keyword evidence="2 5" id="KW-0812">Transmembrane</keyword>
<comment type="caution">
    <text evidence="6">The sequence shown here is derived from an EMBL/GenBank/DDBJ whole genome shotgun (WGS) entry which is preliminary data.</text>
</comment>
<feature type="transmembrane region" description="Helical" evidence="5">
    <location>
        <begin position="336"/>
        <end position="356"/>
    </location>
</feature>
<name>A0AAV5A1Z8_9AGAM</name>
<feature type="transmembrane region" description="Helical" evidence="5">
    <location>
        <begin position="118"/>
        <end position="138"/>
    </location>
</feature>
<evidence type="ECO:0000256" key="2">
    <source>
        <dbReference type="ARBA" id="ARBA00022692"/>
    </source>
</evidence>
<accession>A0AAV5A1Z8</accession>
<feature type="transmembrane region" description="Helical" evidence="5">
    <location>
        <begin position="229"/>
        <end position="246"/>
    </location>
</feature>
<evidence type="ECO:0000313" key="7">
    <source>
        <dbReference type="Proteomes" id="UP001050691"/>
    </source>
</evidence>
<gene>
    <name evidence="6" type="ORF">Clacol_000107</name>
</gene>
<keyword evidence="3 5" id="KW-1133">Transmembrane helix</keyword>
<protein>
    <recommendedName>
        <fullName evidence="8">Major facilitator superfamily (MFS) profile domain-containing protein</fullName>
    </recommendedName>
</protein>
<dbReference type="GO" id="GO:0005886">
    <property type="term" value="C:plasma membrane"/>
    <property type="evidence" value="ECO:0007669"/>
    <property type="project" value="TreeGrafter"/>
</dbReference>
<dbReference type="EMBL" id="BPWL01000001">
    <property type="protein sequence ID" value="GJJ05920.1"/>
    <property type="molecule type" value="Genomic_DNA"/>
</dbReference>
<evidence type="ECO:0000256" key="1">
    <source>
        <dbReference type="ARBA" id="ARBA00004141"/>
    </source>
</evidence>
<organism evidence="6 7">
    <name type="scientific">Clathrus columnatus</name>
    <dbReference type="NCBI Taxonomy" id="1419009"/>
    <lineage>
        <taxon>Eukaryota</taxon>
        <taxon>Fungi</taxon>
        <taxon>Dikarya</taxon>
        <taxon>Basidiomycota</taxon>
        <taxon>Agaricomycotina</taxon>
        <taxon>Agaricomycetes</taxon>
        <taxon>Phallomycetidae</taxon>
        <taxon>Phallales</taxon>
        <taxon>Clathraceae</taxon>
        <taxon>Clathrus</taxon>
    </lineage>
</organism>
<evidence type="ECO:0000256" key="5">
    <source>
        <dbReference type="SAM" id="Phobius"/>
    </source>
</evidence>
<feature type="transmembrane region" description="Helical" evidence="5">
    <location>
        <begin position="377"/>
        <end position="404"/>
    </location>
</feature>
<comment type="subcellular location">
    <subcellularLocation>
        <location evidence="1">Membrane</location>
        <topology evidence="1">Multi-pass membrane protein</topology>
    </subcellularLocation>
</comment>